<dbReference type="Pfam" id="PF04389">
    <property type="entry name" value="Peptidase_M28"/>
    <property type="match status" value="1"/>
</dbReference>
<accession>A0A060VSW7</accession>
<evidence type="ECO:0000256" key="8">
    <source>
        <dbReference type="ARBA" id="ARBA00023180"/>
    </source>
</evidence>
<dbReference type="EMBL" id="FR904293">
    <property type="protein sequence ID" value="CDQ57916.1"/>
    <property type="molecule type" value="Genomic_DNA"/>
</dbReference>
<keyword evidence="3" id="KW-0812">Transmembrane</keyword>
<gene>
    <name evidence="11" type="ORF">GSONMT00075701001</name>
</gene>
<dbReference type="SUPFAM" id="SSF53187">
    <property type="entry name" value="Zn-dependent exopeptidases"/>
    <property type="match status" value="1"/>
</dbReference>
<organism evidence="11 12">
    <name type="scientific">Oncorhynchus mykiss</name>
    <name type="common">Rainbow trout</name>
    <name type="synonym">Salmo gairdneri</name>
    <dbReference type="NCBI Taxonomy" id="8022"/>
    <lineage>
        <taxon>Eukaryota</taxon>
        <taxon>Metazoa</taxon>
        <taxon>Chordata</taxon>
        <taxon>Craniata</taxon>
        <taxon>Vertebrata</taxon>
        <taxon>Euteleostomi</taxon>
        <taxon>Actinopterygii</taxon>
        <taxon>Neopterygii</taxon>
        <taxon>Teleostei</taxon>
        <taxon>Protacanthopterygii</taxon>
        <taxon>Salmoniformes</taxon>
        <taxon>Salmonidae</taxon>
        <taxon>Salmoninae</taxon>
        <taxon>Oncorhynchus</taxon>
    </lineage>
</organism>
<dbReference type="PIRSF" id="PIRSF011018">
    <property type="entry name" value="Nicalin"/>
    <property type="match status" value="1"/>
</dbReference>
<comment type="similarity">
    <text evidence="2">Belongs to the nicastrin family.</text>
</comment>
<keyword evidence="8" id="KW-0325">Glycoprotein</keyword>
<evidence type="ECO:0000259" key="10">
    <source>
        <dbReference type="Pfam" id="PF04389"/>
    </source>
</evidence>
<dbReference type="GO" id="GO:0005789">
    <property type="term" value="C:endoplasmic reticulum membrane"/>
    <property type="evidence" value="ECO:0007669"/>
    <property type="project" value="UniProtKB-SubCell"/>
</dbReference>
<dbReference type="PaxDb" id="8022-A0A060VSW7"/>
<dbReference type="GO" id="GO:0009966">
    <property type="term" value="P:regulation of signal transduction"/>
    <property type="evidence" value="ECO:0007669"/>
    <property type="project" value="InterPro"/>
</dbReference>
<reference evidence="11" key="2">
    <citation type="submission" date="2014-03" db="EMBL/GenBank/DDBJ databases">
        <authorList>
            <person name="Genoscope - CEA"/>
        </authorList>
    </citation>
    <scope>NUCLEOTIDE SEQUENCE</scope>
</reference>
<evidence type="ECO:0000256" key="3">
    <source>
        <dbReference type="ARBA" id="ARBA00022692"/>
    </source>
</evidence>
<dbReference type="AlphaFoldDB" id="A0A060VSW7"/>
<dbReference type="PANTHER" id="PTHR31826">
    <property type="entry name" value="NICALIN"/>
    <property type="match status" value="1"/>
</dbReference>
<sequence length="512" mass="57154">MFEEASEVFDNMFKSSFPLTFIVFIPAVLILVSPLPTEAAHEFTVYRMQQYDLQGQPYGTRNAILNTEARTVEAEVLSRRCVIMRLVDFSYERYQKALRQSAGAVVIILPKNMSTMPQDIVQQFMELEPEMLATETIVPVYFALEDDELLSIYTQTLTTSSSQGSSSAAEVLIHTATANGFQMVTSGAQSKAVSDWAITSLEGRLAGTGGEDLPTIVLVAHYDSFGVAPWLSYGADSNGSGVSMLLELARLFSRLYTYKRTHAGYNLLFFVSGGGKFNYQGTKRWLEDNLDHTDSSLLQDNVAFVLCLDTLGNGDSLHLHVSKPPKEGTTQYALLKELETVASSQYPEVKFSMVHKKINLADDTLAWEHERFGIRRLPAFTLSHLNSHREAQRSSIMDVRSVSPSSRHGVGEPPAGPYVDLRKLSRNTKLIAESLARVIYNLTEKGAPGDLQIFTEQMVQEEQLSSVVDWLTAQPRAAQLVDKDSSVVSTLEYHLGHYLKDVRRHYVKADKR</sequence>
<evidence type="ECO:0000256" key="6">
    <source>
        <dbReference type="ARBA" id="ARBA00022989"/>
    </source>
</evidence>
<evidence type="ECO:0000256" key="4">
    <source>
        <dbReference type="ARBA" id="ARBA00022729"/>
    </source>
</evidence>
<protein>
    <recommendedName>
        <fullName evidence="9">BOS complex subunit NCLN</fullName>
    </recommendedName>
</protein>
<dbReference type="Gene3D" id="3.40.630.10">
    <property type="entry name" value="Zn peptidases"/>
    <property type="match status" value="1"/>
</dbReference>
<evidence type="ECO:0000313" key="11">
    <source>
        <dbReference type="EMBL" id="CDQ57916.1"/>
    </source>
</evidence>
<reference evidence="11" key="1">
    <citation type="journal article" date="2014" name="Nat. Commun.">
        <title>The rainbow trout genome provides novel insights into evolution after whole-genome duplication in vertebrates.</title>
        <authorList>
            <person name="Berthelot C."/>
            <person name="Brunet F."/>
            <person name="Chalopin D."/>
            <person name="Juanchich A."/>
            <person name="Bernard M."/>
            <person name="Noel B."/>
            <person name="Bento P."/>
            <person name="Da Silva C."/>
            <person name="Labadie K."/>
            <person name="Alberti A."/>
            <person name="Aury J.M."/>
            <person name="Louis A."/>
            <person name="Dehais P."/>
            <person name="Bardou P."/>
            <person name="Montfort J."/>
            <person name="Klopp C."/>
            <person name="Cabau C."/>
            <person name="Gaspin C."/>
            <person name="Thorgaard G.H."/>
            <person name="Boussaha M."/>
            <person name="Quillet E."/>
            <person name="Guyomard R."/>
            <person name="Galiana D."/>
            <person name="Bobe J."/>
            <person name="Volff J.N."/>
            <person name="Genet C."/>
            <person name="Wincker P."/>
            <person name="Jaillon O."/>
            <person name="Roest Crollius H."/>
            <person name="Guiguen Y."/>
        </authorList>
    </citation>
    <scope>NUCLEOTIDE SEQUENCE [LARGE SCALE GENOMIC DNA]</scope>
</reference>
<keyword evidence="5" id="KW-0256">Endoplasmic reticulum</keyword>
<dbReference type="CDD" id="cd03882">
    <property type="entry name" value="M28_nicalin_like"/>
    <property type="match status" value="1"/>
</dbReference>
<name>A0A060VSW7_ONCMY</name>
<dbReference type="Proteomes" id="UP000193380">
    <property type="component" value="Unassembled WGS sequence"/>
</dbReference>
<proteinExistence type="inferred from homology"/>
<evidence type="ECO:0000256" key="9">
    <source>
        <dbReference type="ARBA" id="ARBA00034873"/>
    </source>
</evidence>
<evidence type="ECO:0000313" key="12">
    <source>
        <dbReference type="Proteomes" id="UP000193380"/>
    </source>
</evidence>
<evidence type="ECO:0000256" key="5">
    <source>
        <dbReference type="ARBA" id="ARBA00022824"/>
    </source>
</evidence>
<feature type="domain" description="Peptidase M28" evidence="10">
    <location>
        <begin position="214"/>
        <end position="372"/>
    </location>
</feature>
<evidence type="ECO:0000256" key="1">
    <source>
        <dbReference type="ARBA" id="ARBA00004389"/>
    </source>
</evidence>
<dbReference type="InterPro" id="IPR007484">
    <property type="entry name" value="Peptidase_M28"/>
</dbReference>
<keyword evidence="6" id="KW-1133">Transmembrane helix</keyword>
<evidence type="ECO:0000256" key="7">
    <source>
        <dbReference type="ARBA" id="ARBA00023136"/>
    </source>
</evidence>
<keyword evidence="4" id="KW-0732">Signal</keyword>
<keyword evidence="7" id="KW-0472">Membrane</keyword>
<dbReference type="FunFam" id="3.40.630.10:FF:000021">
    <property type="entry name" value="Nicalin"/>
    <property type="match status" value="1"/>
</dbReference>
<comment type="subcellular location">
    <subcellularLocation>
        <location evidence="1">Endoplasmic reticulum membrane</location>
        <topology evidence="1">Single-pass membrane protein</topology>
    </subcellularLocation>
</comment>
<dbReference type="InterPro" id="IPR016574">
    <property type="entry name" value="Nicalin"/>
</dbReference>
<dbReference type="STRING" id="8022.A0A060VSW7"/>
<evidence type="ECO:0000256" key="2">
    <source>
        <dbReference type="ARBA" id="ARBA00007717"/>
    </source>
</evidence>